<proteinExistence type="predicted"/>
<keyword evidence="3" id="KW-0808">Transferase</keyword>
<evidence type="ECO:0000259" key="1">
    <source>
        <dbReference type="Pfam" id="PF00534"/>
    </source>
</evidence>
<dbReference type="SUPFAM" id="SSF53756">
    <property type="entry name" value="UDP-Glycosyltransferase/glycogen phosphorylase"/>
    <property type="match status" value="1"/>
</dbReference>
<name>A0AB39W9D8_9FLAO</name>
<reference evidence="3" key="1">
    <citation type="submission" date="2024-07" db="EMBL/GenBank/DDBJ databases">
        <authorList>
            <person name="Biller S.J."/>
        </authorList>
    </citation>
    <scope>NUCLEOTIDE SEQUENCE</scope>
    <source>
        <strain evidence="3">WC2416</strain>
    </source>
</reference>
<dbReference type="InterPro" id="IPR028098">
    <property type="entry name" value="Glyco_trans_4-like_N"/>
</dbReference>
<dbReference type="RefSeq" id="WP_369769492.1">
    <property type="nucleotide sequence ID" value="NZ_CP165626.1"/>
</dbReference>
<dbReference type="Gene3D" id="3.40.50.2000">
    <property type="entry name" value="Glycogen Phosphorylase B"/>
    <property type="match status" value="2"/>
</dbReference>
<dbReference type="AlphaFoldDB" id="A0AB39W9D8"/>
<evidence type="ECO:0000313" key="3">
    <source>
        <dbReference type="EMBL" id="XDU98530.1"/>
    </source>
</evidence>
<dbReference type="InterPro" id="IPR001296">
    <property type="entry name" value="Glyco_trans_1"/>
</dbReference>
<evidence type="ECO:0000259" key="2">
    <source>
        <dbReference type="Pfam" id="PF13439"/>
    </source>
</evidence>
<protein>
    <submittedName>
        <fullName evidence="3">Glycosyltransferase</fullName>
        <ecNumber evidence="3">2.4.-.-</ecNumber>
    </submittedName>
</protein>
<dbReference type="CDD" id="cd03811">
    <property type="entry name" value="GT4_GT28_WabH-like"/>
    <property type="match status" value="1"/>
</dbReference>
<dbReference type="PANTHER" id="PTHR12526:SF630">
    <property type="entry name" value="GLYCOSYLTRANSFERASE"/>
    <property type="match status" value="1"/>
</dbReference>
<dbReference type="EMBL" id="CP165626">
    <property type="protein sequence ID" value="XDU98530.1"/>
    <property type="molecule type" value="Genomic_DNA"/>
</dbReference>
<organism evidence="3">
    <name type="scientific">Flavobacterium sp. WC2416</name>
    <dbReference type="NCBI Taxonomy" id="3234141"/>
    <lineage>
        <taxon>Bacteria</taxon>
        <taxon>Pseudomonadati</taxon>
        <taxon>Bacteroidota</taxon>
        <taxon>Flavobacteriia</taxon>
        <taxon>Flavobacteriales</taxon>
        <taxon>Flavobacteriaceae</taxon>
        <taxon>Flavobacterium</taxon>
    </lineage>
</organism>
<dbReference type="GO" id="GO:0016757">
    <property type="term" value="F:glycosyltransferase activity"/>
    <property type="evidence" value="ECO:0007669"/>
    <property type="project" value="UniProtKB-KW"/>
</dbReference>
<sequence>MRILQIIDSLAAGGAERMAVNYANALTKKVEFSGLIATRLEGPLLQQLNANVTYHFLNKKGSFDLKAVFRLKAFVKLHKITIIQAHSTSFFTGFLLKLICPSIQLIWHDHYGDSEFLHKRPIKILKAVLPFFSGIIAVNHKLKDWAKVQMRFNNTVYLPNFTSDENTTQGNTILKGIEGKRIVCLANLREQKNHFLLVEVARKLKIYHPDWTFHLVGKDSKDGYANELKSSIVELELKETVFIYGTKSDISAILGQSTIGILTSKSEGLPVALLEYGLCKIAVVVTDVGEINSVIQNGVNGCMVPSQESELFYNDLLQLIENENLRIQLGDSLFQTVLETYSEQAVIIPYLNWLQTTILK</sequence>
<dbReference type="Pfam" id="PF13439">
    <property type="entry name" value="Glyco_transf_4"/>
    <property type="match status" value="1"/>
</dbReference>
<keyword evidence="3" id="KW-0328">Glycosyltransferase</keyword>
<feature type="domain" description="Glycosyl transferase family 1" evidence="1">
    <location>
        <begin position="179"/>
        <end position="330"/>
    </location>
</feature>
<feature type="domain" description="Glycosyltransferase subfamily 4-like N-terminal" evidence="2">
    <location>
        <begin position="13"/>
        <end position="160"/>
    </location>
</feature>
<dbReference type="Pfam" id="PF00534">
    <property type="entry name" value="Glycos_transf_1"/>
    <property type="match status" value="1"/>
</dbReference>
<dbReference type="EC" id="2.4.-.-" evidence="3"/>
<accession>A0AB39W9D8</accession>
<gene>
    <name evidence="3" type="ORF">AB3G39_15395</name>
</gene>
<dbReference type="PANTHER" id="PTHR12526">
    <property type="entry name" value="GLYCOSYLTRANSFERASE"/>
    <property type="match status" value="1"/>
</dbReference>